<dbReference type="Pfam" id="PF12833">
    <property type="entry name" value="HTH_18"/>
    <property type="match status" value="1"/>
</dbReference>
<dbReference type="OrthoDB" id="9778008at2"/>
<dbReference type="SUPFAM" id="SSF46689">
    <property type="entry name" value="Homeodomain-like"/>
    <property type="match status" value="2"/>
</dbReference>
<dbReference type="Proteomes" id="UP000007383">
    <property type="component" value="Chromosome"/>
</dbReference>
<evidence type="ECO:0000256" key="1">
    <source>
        <dbReference type="ARBA" id="ARBA00023015"/>
    </source>
</evidence>
<accession>H9UIX3</accession>
<dbReference type="HOGENOM" id="CLU_073078_1_1_12"/>
<dbReference type="AlphaFoldDB" id="H9UIX3"/>
<evidence type="ECO:0000313" key="6">
    <source>
        <dbReference type="Proteomes" id="UP000007383"/>
    </source>
</evidence>
<dbReference type="InterPro" id="IPR050204">
    <property type="entry name" value="AraC_XylS_family_regulators"/>
</dbReference>
<evidence type="ECO:0000313" key="5">
    <source>
        <dbReference type="EMBL" id="AFG37466.1"/>
    </source>
</evidence>
<dbReference type="eggNOG" id="COG2207">
    <property type="taxonomic scope" value="Bacteria"/>
</dbReference>
<organism evidence="5 6">
    <name type="scientific">Spirochaeta africana (strain ATCC 700263 / DSM 8902 / Z-7692)</name>
    <dbReference type="NCBI Taxonomy" id="889378"/>
    <lineage>
        <taxon>Bacteria</taxon>
        <taxon>Pseudomonadati</taxon>
        <taxon>Spirochaetota</taxon>
        <taxon>Spirochaetia</taxon>
        <taxon>Spirochaetales</taxon>
        <taxon>Spirochaetaceae</taxon>
        <taxon>Spirochaeta</taxon>
    </lineage>
</organism>
<dbReference type="PROSITE" id="PS00041">
    <property type="entry name" value="HTH_ARAC_FAMILY_1"/>
    <property type="match status" value="1"/>
</dbReference>
<evidence type="ECO:0000256" key="3">
    <source>
        <dbReference type="ARBA" id="ARBA00023163"/>
    </source>
</evidence>
<dbReference type="PROSITE" id="PS01124">
    <property type="entry name" value="HTH_ARAC_FAMILY_2"/>
    <property type="match status" value="1"/>
</dbReference>
<dbReference type="RefSeq" id="WP_014455451.1">
    <property type="nucleotide sequence ID" value="NC_017098.1"/>
</dbReference>
<sequence length="249" mass="27600">MKHSLYIRADRILMCGITRPHPEHRHAFAQIFTSTGSEPGSLDVQIIAPNCLHGLESGGDPYFSLLFDPSSEIGFLLRKHYLKSSDSPIIRISLPDPGFSLPGLVECSISSVLLDASDQLVRQLGCAPASAKIPRDDRIQRVVLRMQEPDGWGLSAAEAAQIACLSTSRFLAVFKQYTGLPYRNYLLMQKLIRGIHLLNRSASFTEAALAAGFSDSAHFTRTFTHSTGMNLKEVFKNSQFIQVFYDLPL</sequence>
<dbReference type="EMBL" id="CP003282">
    <property type="protein sequence ID" value="AFG37466.1"/>
    <property type="molecule type" value="Genomic_DNA"/>
</dbReference>
<keyword evidence="2 5" id="KW-0238">DNA-binding</keyword>
<protein>
    <submittedName>
        <fullName evidence="5">DNA-binding domain-containing protein, AraC-type</fullName>
    </submittedName>
</protein>
<dbReference type="InterPro" id="IPR018060">
    <property type="entry name" value="HTH_AraC"/>
</dbReference>
<dbReference type="InterPro" id="IPR009057">
    <property type="entry name" value="Homeodomain-like_sf"/>
</dbReference>
<dbReference type="InterPro" id="IPR018062">
    <property type="entry name" value="HTH_AraC-typ_CS"/>
</dbReference>
<keyword evidence="3" id="KW-0804">Transcription</keyword>
<feature type="domain" description="HTH araC/xylS-type" evidence="4">
    <location>
        <begin position="137"/>
        <end position="237"/>
    </location>
</feature>
<name>H9UIX3_SPIAZ</name>
<gene>
    <name evidence="5" type="ordered locus">Spiaf_1401</name>
</gene>
<dbReference type="KEGG" id="sfc:Spiaf_1401"/>
<dbReference type="PANTHER" id="PTHR46796">
    <property type="entry name" value="HTH-TYPE TRANSCRIPTIONAL ACTIVATOR RHAS-RELATED"/>
    <property type="match status" value="1"/>
</dbReference>
<dbReference type="GO" id="GO:0003700">
    <property type="term" value="F:DNA-binding transcription factor activity"/>
    <property type="evidence" value="ECO:0007669"/>
    <property type="project" value="InterPro"/>
</dbReference>
<dbReference type="GO" id="GO:0043565">
    <property type="term" value="F:sequence-specific DNA binding"/>
    <property type="evidence" value="ECO:0007669"/>
    <property type="project" value="InterPro"/>
</dbReference>
<keyword evidence="6" id="KW-1185">Reference proteome</keyword>
<proteinExistence type="predicted"/>
<reference evidence="6" key="1">
    <citation type="journal article" date="2013" name="Stand. Genomic Sci.">
        <title>Complete genome sequence of the halophilic bacterium Spirochaeta africana type strain (Z-7692(T)) from the alkaline Lake Magadi in the East African Rift.</title>
        <authorList>
            <person name="Liolos K."/>
            <person name="Abt B."/>
            <person name="Scheuner C."/>
            <person name="Teshima H."/>
            <person name="Held B."/>
            <person name="Lapidus A."/>
            <person name="Nolan M."/>
            <person name="Lucas S."/>
            <person name="Deshpande S."/>
            <person name="Cheng J.F."/>
            <person name="Tapia R."/>
            <person name="Goodwin L.A."/>
            <person name="Pitluck S."/>
            <person name="Pagani I."/>
            <person name="Ivanova N."/>
            <person name="Mavromatis K."/>
            <person name="Mikhailova N."/>
            <person name="Huntemann M."/>
            <person name="Pati A."/>
            <person name="Chen A."/>
            <person name="Palaniappan K."/>
            <person name="Land M."/>
            <person name="Rohde M."/>
            <person name="Tindall B.J."/>
            <person name="Detter J.C."/>
            <person name="Goker M."/>
            <person name="Bristow J."/>
            <person name="Eisen J.A."/>
            <person name="Markowitz V."/>
            <person name="Hugenholtz P."/>
            <person name="Woyke T."/>
            <person name="Klenk H.P."/>
            <person name="Kyrpides N.C."/>
        </authorList>
    </citation>
    <scope>NUCLEOTIDE SEQUENCE</scope>
    <source>
        <strain evidence="6">ATCC 700263 / DSM 8902 / Z-7692</strain>
    </source>
</reference>
<evidence type="ECO:0000256" key="2">
    <source>
        <dbReference type="ARBA" id="ARBA00023125"/>
    </source>
</evidence>
<dbReference type="SMART" id="SM00342">
    <property type="entry name" value="HTH_ARAC"/>
    <property type="match status" value="1"/>
</dbReference>
<evidence type="ECO:0000259" key="4">
    <source>
        <dbReference type="PROSITE" id="PS01124"/>
    </source>
</evidence>
<dbReference type="STRING" id="889378.Spiaf_1401"/>
<dbReference type="PATRIC" id="fig|889378.3.peg.1393"/>
<dbReference type="Gene3D" id="1.10.10.60">
    <property type="entry name" value="Homeodomain-like"/>
    <property type="match status" value="2"/>
</dbReference>
<keyword evidence="1" id="KW-0805">Transcription regulation</keyword>